<evidence type="ECO:0000313" key="3">
    <source>
        <dbReference type="Proteomes" id="UP001200145"/>
    </source>
</evidence>
<keyword evidence="3" id="KW-1185">Reference proteome</keyword>
<dbReference type="NCBIfam" id="TIGR03519">
    <property type="entry name" value="T9SS_PorP_fam"/>
    <property type="match status" value="1"/>
</dbReference>
<gene>
    <name evidence="2" type="ORF">L0U88_06925</name>
</gene>
<protein>
    <submittedName>
        <fullName evidence="2">PorP/SprF family type IX secretion system membrane protein</fullName>
    </submittedName>
</protein>
<feature type="chain" id="PRO_5046740737" evidence="1">
    <location>
        <begin position="27"/>
        <end position="346"/>
    </location>
</feature>
<dbReference type="Pfam" id="PF11751">
    <property type="entry name" value="PorP_SprF"/>
    <property type="match status" value="1"/>
</dbReference>
<organism evidence="2 3">
    <name type="scientific">Flavihumibacter fluminis</name>
    <dbReference type="NCBI Taxonomy" id="2909236"/>
    <lineage>
        <taxon>Bacteria</taxon>
        <taxon>Pseudomonadati</taxon>
        <taxon>Bacteroidota</taxon>
        <taxon>Chitinophagia</taxon>
        <taxon>Chitinophagales</taxon>
        <taxon>Chitinophagaceae</taxon>
        <taxon>Flavihumibacter</taxon>
    </lineage>
</organism>
<evidence type="ECO:0000313" key="2">
    <source>
        <dbReference type="EMBL" id="MCF1714358.1"/>
    </source>
</evidence>
<dbReference type="RefSeq" id="WP_234864966.1">
    <property type="nucleotide sequence ID" value="NZ_JAKEVY010000002.1"/>
</dbReference>
<accession>A0ABS9BF69</accession>
<dbReference type="Proteomes" id="UP001200145">
    <property type="component" value="Unassembled WGS sequence"/>
</dbReference>
<feature type="signal peptide" evidence="1">
    <location>
        <begin position="1"/>
        <end position="26"/>
    </location>
</feature>
<reference evidence="2 3" key="1">
    <citation type="submission" date="2022-01" db="EMBL/GenBank/DDBJ databases">
        <title>Flavihumibacter sp. nov., isolated from sediment of a river.</title>
        <authorList>
            <person name="Liu H."/>
        </authorList>
    </citation>
    <scope>NUCLEOTIDE SEQUENCE [LARGE SCALE GENOMIC DNA]</scope>
    <source>
        <strain evidence="2 3">RY-1</strain>
    </source>
</reference>
<evidence type="ECO:0000256" key="1">
    <source>
        <dbReference type="SAM" id="SignalP"/>
    </source>
</evidence>
<dbReference type="InterPro" id="IPR019861">
    <property type="entry name" value="PorP/SprF_Bacteroidetes"/>
</dbReference>
<keyword evidence="1" id="KW-0732">Signal</keyword>
<sequence>MKKTNNHITHLLLSALLIFCGLCSSAQDIHFSQFYEAPLLRNPSLAGIFTGDVRAQIVYRDQWNSVTNAFKSGSVNAEYKMPVGGGDDFITAGLQMLFDRAGTVSLTTTHLLPAINYHKSLSSERNMYLSVGFMGGLVQRRIDRSKITTDNQYVGGAFNPALADGETFINANYSNLDASLGASFNSSFGSEQQNNLFFGLAYHHINRPRNSFYRNVNAALHPKWVASGGVKFEVGDQAFFNLQADYSKQGPADEIVGGAMYGYKIGDPEMPDYVVHVGAFMRLRDALIPAVKIDYNPFSIGLSYDVNVSQLKTASQGRGGFELSITYIGFLNRDNSTREKVFCPRF</sequence>
<dbReference type="EMBL" id="JAKEVY010000002">
    <property type="protein sequence ID" value="MCF1714358.1"/>
    <property type="molecule type" value="Genomic_DNA"/>
</dbReference>
<name>A0ABS9BF69_9BACT</name>
<proteinExistence type="predicted"/>
<comment type="caution">
    <text evidence="2">The sequence shown here is derived from an EMBL/GenBank/DDBJ whole genome shotgun (WGS) entry which is preliminary data.</text>
</comment>